<dbReference type="EMBL" id="JAHOPB010000001">
    <property type="protein sequence ID" value="MBU8875434.1"/>
    <property type="molecule type" value="Genomic_DNA"/>
</dbReference>
<dbReference type="InterPro" id="IPR001296">
    <property type="entry name" value="Glyco_trans_1"/>
</dbReference>
<proteinExistence type="predicted"/>
<organism evidence="2 3">
    <name type="scientific">Reyranella humidisoli</name>
    <dbReference type="NCBI Taxonomy" id="2849149"/>
    <lineage>
        <taxon>Bacteria</taxon>
        <taxon>Pseudomonadati</taxon>
        <taxon>Pseudomonadota</taxon>
        <taxon>Alphaproteobacteria</taxon>
        <taxon>Hyphomicrobiales</taxon>
        <taxon>Reyranellaceae</taxon>
        <taxon>Reyranella</taxon>
    </lineage>
</organism>
<name>A0ABS6IN73_9HYPH</name>
<dbReference type="RefSeq" id="WP_216962653.1">
    <property type="nucleotide sequence ID" value="NZ_JAHOPB010000001.1"/>
</dbReference>
<comment type="caution">
    <text evidence="2">The sequence shown here is derived from an EMBL/GenBank/DDBJ whole genome shotgun (WGS) entry which is preliminary data.</text>
</comment>
<feature type="domain" description="Glycosyl transferase family 1" evidence="1">
    <location>
        <begin position="208"/>
        <end position="355"/>
    </location>
</feature>
<dbReference type="CDD" id="cd03801">
    <property type="entry name" value="GT4_PimA-like"/>
    <property type="match status" value="1"/>
</dbReference>
<dbReference type="InterPro" id="IPR050194">
    <property type="entry name" value="Glycosyltransferase_grp1"/>
</dbReference>
<dbReference type="Pfam" id="PF00534">
    <property type="entry name" value="Glycos_transf_1"/>
    <property type="match status" value="1"/>
</dbReference>
<evidence type="ECO:0000313" key="2">
    <source>
        <dbReference type="EMBL" id="MBU8875434.1"/>
    </source>
</evidence>
<protein>
    <submittedName>
        <fullName evidence="2">Glycosyltransferase family 4 protein</fullName>
    </submittedName>
</protein>
<sequence>MKGRIGFLVSHPIQYYAPIFRELARRCDLTVFFAHRQDAAGQGKAGYGVAFDWDVDLLSGYESRFLKNVARVPSTQTFAGCNTPEIAEEISAGRFDAFVVPGWSLRSYWQAVRACRRAHVPVMVRGDSQLAGQRGGAVGRVKGVVFPHMLKQFDACLYVGQRNREYLEHYGVAAKRLFFSPHCVDNDAFGRASAAARGEGGRGPSGSRRRVLFVGRLVDSKRPMDVVQAVVRLVSEGQPVDLVIAGAGELQGRMEEAARTAGVDAKFLGFVNQSQLPGVYASSDVIVLPSIATETWGLVVNEAMACGVPAVVSDAVGCGPDLILPGATGAVAPLGDVPALATSIASVLALDPSLTRRALAERMEIYSPARAADGVLEAADALAAGSRLR</sequence>
<dbReference type="PANTHER" id="PTHR45947:SF3">
    <property type="entry name" value="SULFOQUINOVOSYL TRANSFERASE SQD2"/>
    <property type="match status" value="1"/>
</dbReference>
<evidence type="ECO:0000313" key="3">
    <source>
        <dbReference type="Proteomes" id="UP000727907"/>
    </source>
</evidence>
<evidence type="ECO:0000259" key="1">
    <source>
        <dbReference type="Pfam" id="PF00534"/>
    </source>
</evidence>
<dbReference type="Proteomes" id="UP000727907">
    <property type="component" value="Unassembled WGS sequence"/>
</dbReference>
<reference evidence="2 3" key="1">
    <citation type="submission" date="2021-06" db="EMBL/GenBank/DDBJ databases">
        <authorList>
            <person name="Lee D.H."/>
        </authorList>
    </citation>
    <scope>NUCLEOTIDE SEQUENCE [LARGE SCALE GENOMIC DNA]</scope>
    <source>
        <strain evidence="2 3">MMS21-HV4-11</strain>
    </source>
</reference>
<keyword evidence="3" id="KW-1185">Reference proteome</keyword>
<gene>
    <name evidence="2" type="ORF">KQ910_16790</name>
</gene>
<accession>A0ABS6IN73</accession>
<dbReference type="PANTHER" id="PTHR45947">
    <property type="entry name" value="SULFOQUINOVOSYL TRANSFERASE SQD2"/>
    <property type="match status" value="1"/>
</dbReference>